<comment type="similarity">
    <text evidence="3 11 12">Belongs to the glycosyl hydrolase 11 (cellulase G) family.</text>
</comment>
<evidence type="ECO:0000313" key="17">
    <source>
        <dbReference type="EMBL" id="KAH6693805.1"/>
    </source>
</evidence>
<sequence>MVSFTALLAAAAAVVGVMGAPSLEPRQNTPNGEGTHDGYFYSWWSDGASPATYTNTAGGGYSVTWQSGGNLVGGKGWNPGSARSITYSAQWNPTNNGNAYLTIYGWTRSPLVEYYIVEAHGEYNPGSSAQSRGQITHAGSVYRLYESTRTNQPSIDGTRTFQQYWAIRQTHRQSGTVDTGVFFNAWAAAGMPLGNHYYMIVATEAYRSAGNSRVTVGGGSTSPPTTPPTTPPSQPPTQPPTQPPSGSCAARWGQCGGQGWNGPTCCSAGTCQASNQWYSQCL</sequence>
<dbReference type="GO" id="GO:0030248">
    <property type="term" value="F:cellulose binding"/>
    <property type="evidence" value="ECO:0007669"/>
    <property type="project" value="InterPro"/>
</dbReference>
<evidence type="ECO:0000256" key="1">
    <source>
        <dbReference type="ARBA" id="ARBA00000681"/>
    </source>
</evidence>
<evidence type="ECO:0000256" key="13">
    <source>
        <dbReference type="SAM" id="MobiDB-lite"/>
    </source>
</evidence>
<feature type="active site" description="Proton donor" evidence="11">
    <location>
        <position position="204"/>
    </location>
</feature>
<feature type="signal peptide" evidence="14">
    <location>
        <begin position="1"/>
        <end position="19"/>
    </location>
</feature>
<dbReference type="InterPro" id="IPR000254">
    <property type="entry name" value="CBD"/>
</dbReference>
<feature type="domain" description="CBM1" evidence="15">
    <location>
        <begin position="247"/>
        <end position="282"/>
    </location>
</feature>
<gene>
    <name evidence="17" type="ORF">F5X68DRAFT_248260</name>
</gene>
<dbReference type="InterPro" id="IPR033123">
    <property type="entry name" value="GH11_dom"/>
</dbReference>
<dbReference type="EC" id="3.2.1.8" evidence="4 11"/>
<comment type="catalytic activity">
    <reaction evidence="1 11 12">
        <text>Endohydrolysis of (1-&gt;4)-beta-D-xylosidic linkages in xylans.</text>
        <dbReference type="EC" id="3.2.1.8"/>
    </reaction>
</comment>
<dbReference type="OrthoDB" id="2115822at2759"/>
<feature type="compositionally biased region" description="Pro residues" evidence="13">
    <location>
        <begin position="224"/>
        <end position="243"/>
    </location>
</feature>
<dbReference type="InterPro" id="IPR013319">
    <property type="entry name" value="GH11/12"/>
</dbReference>
<dbReference type="PROSITE" id="PS00562">
    <property type="entry name" value="CBM1_1"/>
    <property type="match status" value="1"/>
</dbReference>
<dbReference type="SMART" id="SM00236">
    <property type="entry name" value="fCBD"/>
    <property type="match status" value="1"/>
</dbReference>
<keyword evidence="6 14" id="KW-0732">Signal</keyword>
<name>A0A9P9AFL9_9PEZI</name>
<comment type="caution">
    <text evidence="17">The sequence shown here is derived from an EMBL/GenBank/DDBJ whole genome shotgun (WGS) entry which is preliminary data.</text>
</comment>
<dbReference type="SUPFAM" id="SSF49899">
    <property type="entry name" value="Concanavalin A-like lectins/glucanases"/>
    <property type="match status" value="1"/>
</dbReference>
<feature type="active site" description="Nucleophile" evidence="11">
    <location>
        <position position="113"/>
    </location>
</feature>
<keyword evidence="8 11" id="KW-0119">Carbohydrate metabolism</keyword>
<dbReference type="FunFam" id="2.60.120.180:FF:000001">
    <property type="entry name" value="Endo-1,4-beta-xylanase"/>
    <property type="match status" value="1"/>
</dbReference>
<keyword evidence="5 11" id="KW-0858">Xylan degradation</keyword>
<dbReference type="SUPFAM" id="SSF57180">
    <property type="entry name" value="Cellulose-binding domain"/>
    <property type="match status" value="1"/>
</dbReference>
<dbReference type="PROSITE" id="PS51164">
    <property type="entry name" value="CBM1_2"/>
    <property type="match status" value="1"/>
</dbReference>
<evidence type="ECO:0000256" key="5">
    <source>
        <dbReference type="ARBA" id="ARBA00022651"/>
    </source>
</evidence>
<organism evidence="17 18">
    <name type="scientific">Plectosphaerella plurivora</name>
    <dbReference type="NCBI Taxonomy" id="936078"/>
    <lineage>
        <taxon>Eukaryota</taxon>
        <taxon>Fungi</taxon>
        <taxon>Dikarya</taxon>
        <taxon>Ascomycota</taxon>
        <taxon>Pezizomycotina</taxon>
        <taxon>Sordariomycetes</taxon>
        <taxon>Hypocreomycetidae</taxon>
        <taxon>Glomerellales</taxon>
        <taxon>Plectosphaerellaceae</taxon>
        <taxon>Plectosphaerella</taxon>
    </lineage>
</organism>
<dbReference type="Pfam" id="PF00457">
    <property type="entry name" value="Glyco_hydro_11"/>
    <property type="match status" value="1"/>
</dbReference>
<accession>A0A9P9AFL9</accession>
<evidence type="ECO:0000256" key="8">
    <source>
        <dbReference type="ARBA" id="ARBA00023277"/>
    </source>
</evidence>
<evidence type="ECO:0000256" key="12">
    <source>
        <dbReference type="RuleBase" id="RU362015"/>
    </source>
</evidence>
<keyword evidence="7 11" id="KW-0378">Hydrolase</keyword>
<proteinExistence type="inferred from homology"/>
<dbReference type="GO" id="GO:0005576">
    <property type="term" value="C:extracellular region"/>
    <property type="evidence" value="ECO:0007669"/>
    <property type="project" value="InterPro"/>
</dbReference>
<dbReference type="Gene3D" id="2.60.120.180">
    <property type="match status" value="1"/>
</dbReference>
<dbReference type="InterPro" id="IPR033119">
    <property type="entry name" value="GH11_AS_2"/>
</dbReference>
<evidence type="ECO:0000256" key="7">
    <source>
        <dbReference type="ARBA" id="ARBA00022801"/>
    </source>
</evidence>
<dbReference type="EMBL" id="JAGSXJ010000003">
    <property type="protein sequence ID" value="KAH6693805.1"/>
    <property type="molecule type" value="Genomic_DNA"/>
</dbReference>
<evidence type="ECO:0000256" key="9">
    <source>
        <dbReference type="ARBA" id="ARBA00023295"/>
    </source>
</evidence>
<evidence type="ECO:0000256" key="3">
    <source>
        <dbReference type="ARBA" id="ARBA00007792"/>
    </source>
</evidence>
<dbReference type="PROSITE" id="PS51761">
    <property type="entry name" value="GH11_3"/>
    <property type="match status" value="1"/>
</dbReference>
<feature type="chain" id="PRO_5040326207" description="Endo-1,4-beta-xylanase" evidence="14">
    <location>
        <begin position="20"/>
        <end position="282"/>
    </location>
</feature>
<evidence type="ECO:0000256" key="14">
    <source>
        <dbReference type="SAM" id="SignalP"/>
    </source>
</evidence>
<dbReference type="PANTHER" id="PTHR46828:SF3">
    <property type="entry name" value="ENDO-1,4-BETA-XYLANASE"/>
    <property type="match status" value="1"/>
</dbReference>
<feature type="region of interest" description="Disordered" evidence="13">
    <location>
        <begin position="211"/>
        <end position="249"/>
    </location>
</feature>
<dbReference type="InterPro" id="IPR013320">
    <property type="entry name" value="ConA-like_dom_sf"/>
</dbReference>
<evidence type="ECO:0000256" key="10">
    <source>
        <dbReference type="ARBA" id="ARBA00023326"/>
    </source>
</evidence>
<dbReference type="GO" id="GO:0045493">
    <property type="term" value="P:xylan catabolic process"/>
    <property type="evidence" value="ECO:0007669"/>
    <property type="project" value="UniProtKB-UniRule"/>
</dbReference>
<dbReference type="Pfam" id="PF00734">
    <property type="entry name" value="CBM_1"/>
    <property type="match status" value="1"/>
</dbReference>
<evidence type="ECO:0000313" key="18">
    <source>
        <dbReference type="Proteomes" id="UP000770015"/>
    </source>
</evidence>
<evidence type="ECO:0000256" key="4">
    <source>
        <dbReference type="ARBA" id="ARBA00012590"/>
    </source>
</evidence>
<dbReference type="PANTHER" id="PTHR46828">
    <property type="entry name" value="ENDO-1,4-BETA-XYLANASE A-RELATED"/>
    <property type="match status" value="1"/>
</dbReference>
<evidence type="ECO:0000256" key="6">
    <source>
        <dbReference type="ARBA" id="ARBA00022729"/>
    </source>
</evidence>
<evidence type="ECO:0000256" key="2">
    <source>
        <dbReference type="ARBA" id="ARBA00004851"/>
    </source>
</evidence>
<keyword evidence="10 11" id="KW-0624">Polysaccharide degradation</keyword>
<dbReference type="Proteomes" id="UP000770015">
    <property type="component" value="Unassembled WGS sequence"/>
</dbReference>
<feature type="domain" description="GH11" evidence="16">
    <location>
        <begin position="27"/>
        <end position="217"/>
    </location>
</feature>
<evidence type="ECO:0000259" key="16">
    <source>
        <dbReference type="PROSITE" id="PS51761"/>
    </source>
</evidence>
<keyword evidence="18" id="KW-1185">Reference proteome</keyword>
<protein>
    <recommendedName>
        <fullName evidence="4 11">Endo-1,4-beta-xylanase</fullName>
        <ecNumber evidence="4 11">3.2.1.8</ecNumber>
    </recommendedName>
</protein>
<dbReference type="InterPro" id="IPR001137">
    <property type="entry name" value="Glyco_hydro_11"/>
</dbReference>
<dbReference type="GO" id="GO:0031176">
    <property type="term" value="F:endo-1,4-beta-xylanase activity"/>
    <property type="evidence" value="ECO:0007669"/>
    <property type="project" value="UniProtKB-UniRule"/>
</dbReference>
<dbReference type="PRINTS" id="PR00911">
    <property type="entry name" value="GLHYDRLASE11"/>
</dbReference>
<keyword evidence="9 11" id="KW-0326">Glycosidase</keyword>
<comment type="pathway">
    <text evidence="2 11 12">Glycan degradation; xylan degradation.</text>
</comment>
<dbReference type="AlphaFoldDB" id="A0A9P9AFL9"/>
<dbReference type="InterPro" id="IPR035971">
    <property type="entry name" value="CBD_sf"/>
</dbReference>
<dbReference type="PROSITE" id="PS00776">
    <property type="entry name" value="GH11_1"/>
    <property type="match status" value="1"/>
</dbReference>
<reference evidence="17" key="1">
    <citation type="journal article" date="2021" name="Nat. Commun.">
        <title>Genetic determinants of endophytism in the Arabidopsis root mycobiome.</title>
        <authorList>
            <person name="Mesny F."/>
            <person name="Miyauchi S."/>
            <person name="Thiergart T."/>
            <person name="Pickel B."/>
            <person name="Atanasova L."/>
            <person name="Karlsson M."/>
            <person name="Huettel B."/>
            <person name="Barry K.W."/>
            <person name="Haridas S."/>
            <person name="Chen C."/>
            <person name="Bauer D."/>
            <person name="Andreopoulos W."/>
            <person name="Pangilinan J."/>
            <person name="LaButti K."/>
            <person name="Riley R."/>
            <person name="Lipzen A."/>
            <person name="Clum A."/>
            <person name="Drula E."/>
            <person name="Henrissat B."/>
            <person name="Kohler A."/>
            <person name="Grigoriev I.V."/>
            <person name="Martin F.M."/>
            <person name="Hacquard S."/>
        </authorList>
    </citation>
    <scope>NUCLEOTIDE SEQUENCE</scope>
    <source>
        <strain evidence="17">MPI-SDFR-AT-0117</strain>
    </source>
</reference>
<dbReference type="InterPro" id="IPR018208">
    <property type="entry name" value="GH11_AS_1"/>
</dbReference>
<evidence type="ECO:0000259" key="15">
    <source>
        <dbReference type="PROSITE" id="PS51164"/>
    </source>
</evidence>
<dbReference type="PROSITE" id="PS00777">
    <property type="entry name" value="GH11_2"/>
    <property type="match status" value="1"/>
</dbReference>
<evidence type="ECO:0000256" key="11">
    <source>
        <dbReference type="PROSITE-ProRule" id="PRU01097"/>
    </source>
</evidence>